<reference evidence="1 2" key="1">
    <citation type="journal article" date="2009" name="PLoS Genet.">
        <title>Genomic analysis of the basal lineage fungus Rhizopus oryzae reveals a whole-genome duplication.</title>
        <authorList>
            <person name="Ma L.-J."/>
            <person name="Ibrahim A.S."/>
            <person name="Skory C."/>
            <person name="Grabherr M.G."/>
            <person name="Burger G."/>
            <person name="Butler M."/>
            <person name="Elias M."/>
            <person name="Idnurm A."/>
            <person name="Lang B.F."/>
            <person name="Sone T."/>
            <person name="Abe A."/>
            <person name="Calvo S.E."/>
            <person name="Corrochano L.M."/>
            <person name="Engels R."/>
            <person name="Fu J."/>
            <person name="Hansberg W."/>
            <person name="Kim J.-M."/>
            <person name="Kodira C.D."/>
            <person name="Koehrsen M.J."/>
            <person name="Liu B."/>
            <person name="Miranda-Saavedra D."/>
            <person name="O'Leary S."/>
            <person name="Ortiz-Castellanos L."/>
            <person name="Poulter R."/>
            <person name="Rodriguez-Romero J."/>
            <person name="Ruiz-Herrera J."/>
            <person name="Shen Y.-Q."/>
            <person name="Zeng Q."/>
            <person name="Galagan J."/>
            <person name="Birren B.W."/>
            <person name="Cuomo C.A."/>
            <person name="Wickes B.L."/>
        </authorList>
    </citation>
    <scope>NUCLEOTIDE SEQUENCE [LARGE SCALE GENOMIC DNA]</scope>
    <source>
        <strain evidence="2">RA 99-880 / ATCC MYA-4621 / FGSC 9543 / NRRL 43880</strain>
    </source>
</reference>
<dbReference type="AlphaFoldDB" id="I1BXP9"/>
<accession>I1BXP9</accession>
<keyword evidence="2" id="KW-1185">Reference proteome</keyword>
<proteinExistence type="predicted"/>
<protein>
    <submittedName>
        <fullName evidence="1">Uncharacterized protein</fullName>
    </submittedName>
</protein>
<dbReference type="RefSeq" id="XP_067516375.1">
    <property type="nucleotide sequence ID" value="XM_067660274.1"/>
</dbReference>
<dbReference type="Proteomes" id="UP000009138">
    <property type="component" value="Unassembled WGS sequence"/>
</dbReference>
<gene>
    <name evidence="1" type="ORF">RO3G_05684</name>
</gene>
<dbReference type="InParanoid" id="I1BXP9"/>
<evidence type="ECO:0000313" key="2">
    <source>
        <dbReference type="Proteomes" id="UP000009138"/>
    </source>
</evidence>
<name>I1BXP9_RHIO9</name>
<sequence length="170" mass="19802">MYKCEHFNAKFLSTDYVEGDVSDDIARIQLLRLCRELKDEECYVIQAIVELIPSFYDHNMKILSETDISFNCVHPLIHGFFSSKLPSKVAHCSNLMVDEQETSNKKLLDYKIDAYESYEYAYIFAYGGNQNKQERFTPGYYHGFSPNSHVLQGFNGQIQPSHHYWLLGHL</sequence>
<evidence type="ECO:0000313" key="1">
    <source>
        <dbReference type="EMBL" id="EIE80979.1"/>
    </source>
</evidence>
<dbReference type="VEuPathDB" id="FungiDB:RO3G_05684"/>
<organism evidence="1 2">
    <name type="scientific">Rhizopus delemar (strain RA 99-880 / ATCC MYA-4621 / FGSC 9543 / NRRL 43880)</name>
    <name type="common">Mucormycosis agent</name>
    <name type="synonym">Rhizopus arrhizus var. delemar</name>
    <dbReference type="NCBI Taxonomy" id="246409"/>
    <lineage>
        <taxon>Eukaryota</taxon>
        <taxon>Fungi</taxon>
        <taxon>Fungi incertae sedis</taxon>
        <taxon>Mucoromycota</taxon>
        <taxon>Mucoromycotina</taxon>
        <taxon>Mucoromycetes</taxon>
        <taxon>Mucorales</taxon>
        <taxon>Mucorineae</taxon>
        <taxon>Rhizopodaceae</taxon>
        <taxon>Rhizopus</taxon>
    </lineage>
</organism>
<dbReference type="GeneID" id="93612655"/>
<dbReference type="OMA" id="YIVDIYQ"/>
<dbReference type="EMBL" id="CH476735">
    <property type="protein sequence ID" value="EIE80979.1"/>
    <property type="molecule type" value="Genomic_DNA"/>
</dbReference>